<dbReference type="RefSeq" id="WP_172992001.1">
    <property type="nucleotide sequence ID" value="NZ_AP021861.1"/>
</dbReference>
<dbReference type="SUPFAM" id="SSF53335">
    <property type="entry name" value="S-adenosyl-L-methionine-dependent methyltransferases"/>
    <property type="match status" value="1"/>
</dbReference>
<dbReference type="GO" id="GO:0032259">
    <property type="term" value="P:methylation"/>
    <property type="evidence" value="ECO:0007669"/>
    <property type="project" value="InterPro"/>
</dbReference>
<feature type="domain" description="Ribosomal RNA methyltransferase FtsJ" evidence="2">
    <location>
        <begin position="198"/>
        <end position="287"/>
    </location>
</feature>
<dbReference type="AlphaFoldDB" id="A0A5K7X924"/>
<dbReference type="Pfam" id="PF01728">
    <property type="entry name" value="FtsJ"/>
    <property type="match status" value="1"/>
</dbReference>
<organism evidence="3 4">
    <name type="scientific">Lacipirellula parvula</name>
    <dbReference type="NCBI Taxonomy" id="2650471"/>
    <lineage>
        <taxon>Bacteria</taxon>
        <taxon>Pseudomonadati</taxon>
        <taxon>Planctomycetota</taxon>
        <taxon>Planctomycetia</taxon>
        <taxon>Pirellulales</taxon>
        <taxon>Lacipirellulaceae</taxon>
        <taxon>Lacipirellula</taxon>
    </lineage>
</organism>
<gene>
    <name evidence="3" type="ORF">PLANPX_2640</name>
</gene>
<protein>
    <recommendedName>
        <fullName evidence="2">Ribosomal RNA methyltransferase FtsJ domain-containing protein</fullName>
    </recommendedName>
</protein>
<proteinExistence type="predicted"/>
<evidence type="ECO:0000256" key="1">
    <source>
        <dbReference type="SAM" id="MobiDB-lite"/>
    </source>
</evidence>
<dbReference type="CDD" id="cd02440">
    <property type="entry name" value="AdoMet_MTases"/>
    <property type="match status" value="1"/>
</dbReference>
<dbReference type="Gene3D" id="3.40.50.150">
    <property type="entry name" value="Vaccinia Virus protein VP39"/>
    <property type="match status" value="1"/>
</dbReference>
<evidence type="ECO:0000259" key="2">
    <source>
        <dbReference type="Pfam" id="PF01728"/>
    </source>
</evidence>
<reference evidence="4" key="1">
    <citation type="submission" date="2019-10" db="EMBL/GenBank/DDBJ databases">
        <title>Lacipirellula parvula gen. nov., sp. nov., representing a lineage of planctomycetes widespread in freshwater anoxic habitats, and description of the family Lacipirellulaceae.</title>
        <authorList>
            <person name="Dedysh S.N."/>
            <person name="Kulichevskaya I.S."/>
            <person name="Beletsky A.V."/>
            <person name="Rakitin A.L."/>
            <person name="Mardanov A.V."/>
            <person name="Ivanova A.A."/>
            <person name="Saltykova V.X."/>
            <person name="Rijpstra W.I.C."/>
            <person name="Sinninghe Damste J.S."/>
            <person name="Ravin N.V."/>
        </authorList>
    </citation>
    <scope>NUCLEOTIDE SEQUENCE [LARGE SCALE GENOMIC DNA]</scope>
    <source>
        <strain evidence="4">PX69</strain>
    </source>
</reference>
<evidence type="ECO:0000313" key="4">
    <source>
        <dbReference type="Proteomes" id="UP000326837"/>
    </source>
</evidence>
<feature type="region of interest" description="Disordered" evidence="1">
    <location>
        <begin position="365"/>
        <end position="403"/>
    </location>
</feature>
<name>A0A5K7X924_9BACT</name>
<dbReference type="PANTHER" id="PTHR37524:SF2">
    <property type="entry name" value="RIBOSOMAL RNA METHYLTRANSFERASE FTSJ DOMAIN-CONTAINING PROTEIN"/>
    <property type="match status" value="1"/>
</dbReference>
<dbReference type="GO" id="GO:0008168">
    <property type="term" value="F:methyltransferase activity"/>
    <property type="evidence" value="ECO:0007669"/>
    <property type="project" value="InterPro"/>
</dbReference>
<feature type="compositionally biased region" description="Basic residues" evidence="1">
    <location>
        <begin position="365"/>
        <end position="378"/>
    </location>
</feature>
<evidence type="ECO:0000313" key="3">
    <source>
        <dbReference type="EMBL" id="BBO33028.1"/>
    </source>
</evidence>
<dbReference type="KEGG" id="lpav:PLANPX_2640"/>
<dbReference type="InterPro" id="IPR002877">
    <property type="entry name" value="RNA_MeTrfase_FtsJ_dom"/>
</dbReference>
<dbReference type="PANTHER" id="PTHR37524">
    <property type="entry name" value="RIBOSOMAL RNA LARGE SUBUNIT METHYLTRANSFERASE M"/>
    <property type="match status" value="1"/>
</dbReference>
<keyword evidence="4" id="KW-1185">Reference proteome</keyword>
<dbReference type="Proteomes" id="UP000326837">
    <property type="component" value="Chromosome"/>
</dbReference>
<dbReference type="EMBL" id="AP021861">
    <property type="protein sequence ID" value="BBO33028.1"/>
    <property type="molecule type" value="Genomic_DNA"/>
</dbReference>
<accession>A0A5K7X924</accession>
<dbReference type="InterPro" id="IPR029063">
    <property type="entry name" value="SAM-dependent_MTases_sf"/>
</dbReference>
<sequence length="403" mass="44330">MPTPWQPQFLYAVCQHGAEAVLKRELAVRAPQLRPAFSRPGFVTFKLDAPCTDPEKFALPAVFARTSGFSLGSVKGERLHDLAAQLWQLPDVQAFLESHEVAGLHVWQRDERTPGERGFEPGPTILADEAEEAIRELSPIESLRPDSAAGRSTPRNRWVLDVSLIEPNQWFVGCHRTTSRVASWPGGVPDLELPEHAVSRAYLKMAEAMSWASLPMSRGERVVELGCAPGGASQALLDAGLEVIGVDPAEVDESVLADPNFTHVRSRSVETSRKVFRHVQWLAADMNVAPSFTLDAVEAVVKHPGISIRGMLLTLKLPDLALVDEFPAFVERVRSWGYRDVRLRQLAFNRQEICLAALRSRGQRRVLRTAGTRKRPTGKRPSGPGISTPPAAPAPSDHPESPI</sequence>